<reference evidence="2 3" key="1">
    <citation type="submission" date="2016-10" db="EMBL/GenBank/DDBJ databases">
        <authorList>
            <person name="de Groot N.N."/>
        </authorList>
    </citation>
    <scope>NUCLEOTIDE SEQUENCE [LARGE SCALE GENOMIC DNA]</scope>
    <source>
        <strain evidence="2 3">CGMCC 4.2026</strain>
    </source>
</reference>
<dbReference type="EMBL" id="FODD01000046">
    <property type="protein sequence ID" value="SEO83344.1"/>
    <property type="molecule type" value="Genomic_DNA"/>
</dbReference>
<organism evidence="2 3">
    <name type="scientific">Actinacidiphila rubida</name>
    <dbReference type="NCBI Taxonomy" id="310780"/>
    <lineage>
        <taxon>Bacteria</taxon>
        <taxon>Bacillati</taxon>
        <taxon>Actinomycetota</taxon>
        <taxon>Actinomycetes</taxon>
        <taxon>Kitasatosporales</taxon>
        <taxon>Streptomycetaceae</taxon>
        <taxon>Actinacidiphila</taxon>
    </lineage>
</organism>
<feature type="domain" description="Phage terminase large subunit N-terminal" evidence="1">
    <location>
        <begin position="29"/>
        <end position="176"/>
    </location>
</feature>
<accession>A0A1H8SYC8</accession>
<evidence type="ECO:0000259" key="1">
    <source>
        <dbReference type="Pfam" id="PF04466"/>
    </source>
</evidence>
<dbReference type="AlphaFoldDB" id="A0A1H8SYC8"/>
<dbReference type="Gene3D" id="3.40.50.300">
    <property type="entry name" value="P-loop containing nucleotide triphosphate hydrolases"/>
    <property type="match status" value="1"/>
</dbReference>
<dbReference type="InterPro" id="IPR035412">
    <property type="entry name" value="Terminase_L_N"/>
</dbReference>
<proteinExistence type="predicted"/>
<dbReference type="PANTHER" id="PTHR39184:SF1">
    <property type="entry name" value="PBSX PHAGE TERMINASE LARGE SUBUNIT"/>
    <property type="match status" value="1"/>
</dbReference>
<keyword evidence="3" id="KW-1185">Reference proteome</keyword>
<sequence>MTSGTLVRTYEPHGSALEVFGRREPEVLMSGPAGTGKSRACLEKIHAMCLKTPGVRALAVRKTGKSLAATGLVTFREHVAEASIKAGHVKWFGGSQQEPAAYRYANGSTMVVGGMDDPTKIMSAEYDVAYAQEATELTLNDWESITTRLRNGRISFQQLLGDCNPSHPSHWLKQRCDRGQTVMLHCHHEDNPTLWQGGVWTPRGVAYISKLDALTGARKERLRYGRWVAAEGLVYEAWDPAVHLVAPFDVPDSWTLWITVDFGYTNPTVIQFWRQDGDGRLFLTKEIYRAQTLVEDHARAVLAILKDDKGRWRGPRPRAVICDHDAEDRATLERHLGLSTVAAHKGVSDGIQAVQSRLKAAGDGRPRLFLFRDALVSRDPELDAAKRPCSTEEEVTGYVWDRGSEAQRAADKPPKEAPVKTNDHGMDAMRYMVAEVDLGGRPRIRWM</sequence>
<dbReference type="Gene3D" id="3.30.420.280">
    <property type="match status" value="1"/>
</dbReference>
<dbReference type="Pfam" id="PF04466">
    <property type="entry name" value="Terminase_3"/>
    <property type="match status" value="1"/>
</dbReference>
<name>A0A1H8SYC8_9ACTN</name>
<protein>
    <submittedName>
        <fullName evidence="2">Phage terminase large subunit</fullName>
    </submittedName>
</protein>
<dbReference type="InterPro" id="IPR027417">
    <property type="entry name" value="P-loop_NTPase"/>
</dbReference>
<dbReference type="PANTHER" id="PTHR39184">
    <property type="match status" value="1"/>
</dbReference>
<dbReference type="Proteomes" id="UP000181951">
    <property type="component" value="Unassembled WGS sequence"/>
</dbReference>
<dbReference type="RefSeq" id="WP_069462399.1">
    <property type="nucleotide sequence ID" value="NZ_FODD01000046.1"/>
</dbReference>
<dbReference type="InterPro" id="IPR052380">
    <property type="entry name" value="Viral_DNA_packaging_terminase"/>
</dbReference>
<dbReference type="STRING" id="310780.SAMN05216267_104639"/>
<gene>
    <name evidence="2" type="ORF">SAMN05216267_104639</name>
</gene>
<evidence type="ECO:0000313" key="3">
    <source>
        <dbReference type="Proteomes" id="UP000181951"/>
    </source>
</evidence>
<evidence type="ECO:0000313" key="2">
    <source>
        <dbReference type="EMBL" id="SEO83344.1"/>
    </source>
</evidence>